<dbReference type="Gene3D" id="1.20.59.10">
    <property type="entry name" value="Chorismate mutase"/>
    <property type="match status" value="1"/>
</dbReference>
<dbReference type="NCBIfam" id="TIGR01805">
    <property type="entry name" value="CM_mono_grmpos"/>
    <property type="match status" value="1"/>
</dbReference>
<keyword evidence="1 3" id="KW-0413">Isomerase</keyword>
<evidence type="ECO:0000313" key="3">
    <source>
        <dbReference type="EMBL" id="MBC3803863.1"/>
    </source>
</evidence>
<dbReference type="InterPro" id="IPR002701">
    <property type="entry name" value="CM_II_prokaryot"/>
</dbReference>
<accession>A0ABR6WTX4</accession>
<dbReference type="EMBL" id="WJBC01000005">
    <property type="protein sequence ID" value="MBC3803863.1"/>
    <property type="molecule type" value="Genomic_DNA"/>
</dbReference>
<gene>
    <name evidence="3" type="ORF">GH808_05360</name>
</gene>
<dbReference type="InterPro" id="IPR036979">
    <property type="entry name" value="CM_dom_sf"/>
</dbReference>
<organism evidence="3 4">
    <name type="scientific">Acetobacterium fimetarium</name>
    <dbReference type="NCBI Taxonomy" id="52691"/>
    <lineage>
        <taxon>Bacteria</taxon>
        <taxon>Bacillati</taxon>
        <taxon>Bacillota</taxon>
        <taxon>Clostridia</taxon>
        <taxon>Eubacteriales</taxon>
        <taxon>Eubacteriaceae</taxon>
        <taxon>Acetobacterium</taxon>
    </lineage>
</organism>
<sequence>MGGLDVTLEEIRTTIDAIDGEMRVLFERRMDCIQAVAEYKYNNDDEIFDHNREECVLEKNLNQLKNQKYAKAYELFLHEIMDTSKVYQTQWINDQKKKMKVDEP</sequence>
<evidence type="ECO:0000259" key="2">
    <source>
        <dbReference type="PROSITE" id="PS51168"/>
    </source>
</evidence>
<keyword evidence="4" id="KW-1185">Reference proteome</keyword>
<reference evidence="3 4" key="1">
    <citation type="journal article" date="2020" name="mSystems">
        <title>Defining Genomic and Predicted Metabolic Features of the Acetobacterium Genus.</title>
        <authorList>
            <person name="Ross D.E."/>
            <person name="Marshall C.W."/>
            <person name="Gulliver D."/>
            <person name="May H.D."/>
            <person name="Norman R.S."/>
        </authorList>
    </citation>
    <scope>NUCLEOTIDE SEQUENCE [LARGE SCALE GENOMIC DNA]</scope>
    <source>
        <strain evidence="3 4">DSM 8238</strain>
    </source>
</reference>
<protein>
    <submittedName>
        <fullName evidence="3">Chorismate mutase</fullName>
        <ecNumber evidence="3">5.4.99.5</ecNumber>
    </submittedName>
</protein>
<dbReference type="Proteomes" id="UP000603234">
    <property type="component" value="Unassembled WGS sequence"/>
</dbReference>
<evidence type="ECO:0000313" key="4">
    <source>
        <dbReference type="Proteomes" id="UP000603234"/>
    </source>
</evidence>
<evidence type="ECO:0000256" key="1">
    <source>
        <dbReference type="ARBA" id="ARBA00023235"/>
    </source>
</evidence>
<dbReference type="GO" id="GO:0004106">
    <property type="term" value="F:chorismate mutase activity"/>
    <property type="evidence" value="ECO:0007669"/>
    <property type="project" value="UniProtKB-EC"/>
</dbReference>
<dbReference type="EC" id="5.4.99.5" evidence="3"/>
<dbReference type="InterPro" id="IPR051331">
    <property type="entry name" value="Chorismate_mutase-related"/>
</dbReference>
<feature type="domain" description="Chorismate mutase" evidence="2">
    <location>
        <begin position="2"/>
        <end position="92"/>
    </location>
</feature>
<comment type="caution">
    <text evidence="3">The sequence shown here is derived from an EMBL/GenBank/DDBJ whole genome shotgun (WGS) entry which is preliminary data.</text>
</comment>
<dbReference type="InterPro" id="IPR011279">
    <property type="entry name" value="Chorismate_mutase_GmP"/>
</dbReference>
<dbReference type="InterPro" id="IPR036263">
    <property type="entry name" value="Chorismate_II_sf"/>
</dbReference>
<dbReference type="SMART" id="SM00830">
    <property type="entry name" value="CM_2"/>
    <property type="match status" value="1"/>
</dbReference>
<dbReference type="PANTHER" id="PTHR38041:SF1">
    <property type="entry name" value="CHORISMATE MUTASE"/>
    <property type="match status" value="1"/>
</dbReference>
<proteinExistence type="predicted"/>
<dbReference type="PROSITE" id="PS51168">
    <property type="entry name" value="CHORISMATE_MUT_2"/>
    <property type="match status" value="1"/>
</dbReference>
<dbReference type="SUPFAM" id="SSF48600">
    <property type="entry name" value="Chorismate mutase II"/>
    <property type="match status" value="1"/>
</dbReference>
<dbReference type="Pfam" id="PF01817">
    <property type="entry name" value="CM_2"/>
    <property type="match status" value="1"/>
</dbReference>
<name>A0ABR6WTX4_9FIRM</name>
<dbReference type="PANTHER" id="PTHR38041">
    <property type="entry name" value="CHORISMATE MUTASE"/>
    <property type="match status" value="1"/>
</dbReference>